<sequence length="520" mass="58035">MSTIRLQTNQHQLIANLRHAFTPHSMLGELLQNARRAQARHIQVIADGNTLIVNDDGTGIADLQTLIFIAESGWDPALKERENAFGLGVLSTLYFANYLSVHSGSKAFNAATATIIRGDAIEVYPTRPHTGTEIRLDGVQSPIPALTLQEWVGGQLERLCEAFPVRVSLNSVDIARPLADTSLPWRQTSVGRVLLDLSASPTQWRCFLQGLPIGSAPVLSKHQIVLLRDDMIARLPDRQRLLNEEADHPRIQAAISEAYRQALFEAKERLAGSEFADVYAETCLSSSNADLLNDVPFVPRAWFRDWDSTPPGYNRYWERYLLGGISSRVALEETGVWRIDGDGDDEFALETYLEAQQAFVLEEHRLDKNHWLMHMVKTVTPDQIHVRYGETLHSEIYPPLADCIDLELVATLIVSLEGEPGEYPVDALRKNDTLYLTPKAGSVTQLVSDYIFDDRYDEGREVEDAQTLTTFIAVGCTQDPVHVVSALLPQALRYNAQPKLAGAVVRLVFDDNGKLREVTT</sequence>
<accession>A0A6G6ISG1</accession>
<protein>
    <submittedName>
        <fullName evidence="1">ATP-binding protein</fullName>
    </submittedName>
</protein>
<dbReference type="RefSeq" id="WP_038803263.1">
    <property type="nucleotide sequence ID" value="NZ_CP049140.1"/>
</dbReference>
<keyword evidence="1" id="KW-0547">Nucleotide-binding</keyword>
<reference evidence="1 2" key="1">
    <citation type="submission" date="2020-02" db="EMBL/GenBank/DDBJ databases">
        <title>Integrative conjugative elements (ICEs) and plasmids drive adaptation of Pseudomonas nitroreducens strain HBP1 to wastewater environment.</title>
        <authorList>
            <person name="Sentchilo V."/>
            <person name="Carraro N."/>
            <person name="Bertelli C."/>
            <person name="van der Meer J.R."/>
        </authorList>
    </citation>
    <scope>NUCLEOTIDE SEQUENCE [LARGE SCALE GENOMIC DNA]</scope>
    <source>
        <strain evidence="1 2">HBP1</strain>
    </source>
</reference>
<proteinExistence type="predicted"/>
<evidence type="ECO:0000313" key="1">
    <source>
        <dbReference type="EMBL" id="QIE86075.1"/>
    </source>
</evidence>
<gene>
    <name evidence="1" type="ORF">G5B91_07270</name>
</gene>
<organism evidence="1 2">
    <name type="scientific">Pseudomonas nitroreducens</name>
    <dbReference type="NCBI Taxonomy" id="46680"/>
    <lineage>
        <taxon>Bacteria</taxon>
        <taxon>Pseudomonadati</taxon>
        <taxon>Pseudomonadota</taxon>
        <taxon>Gammaproteobacteria</taxon>
        <taxon>Pseudomonadales</taxon>
        <taxon>Pseudomonadaceae</taxon>
        <taxon>Pseudomonas</taxon>
    </lineage>
</organism>
<dbReference type="AlphaFoldDB" id="A0A6G6ISG1"/>
<dbReference type="Gene3D" id="3.30.565.10">
    <property type="entry name" value="Histidine kinase-like ATPase, C-terminal domain"/>
    <property type="match status" value="1"/>
</dbReference>
<dbReference type="SUPFAM" id="SSF55874">
    <property type="entry name" value="ATPase domain of HSP90 chaperone/DNA topoisomerase II/histidine kinase"/>
    <property type="match status" value="1"/>
</dbReference>
<keyword evidence="1" id="KW-0067">ATP-binding</keyword>
<dbReference type="InterPro" id="IPR036890">
    <property type="entry name" value="HATPase_C_sf"/>
</dbReference>
<dbReference type="GO" id="GO:0005524">
    <property type="term" value="F:ATP binding"/>
    <property type="evidence" value="ECO:0007669"/>
    <property type="project" value="UniProtKB-KW"/>
</dbReference>
<dbReference type="KEGG" id="pnt:G5B91_07270"/>
<dbReference type="EMBL" id="CP049140">
    <property type="protein sequence ID" value="QIE86075.1"/>
    <property type="molecule type" value="Genomic_DNA"/>
</dbReference>
<evidence type="ECO:0000313" key="2">
    <source>
        <dbReference type="Proteomes" id="UP000501063"/>
    </source>
</evidence>
<dbReference type="Proteomes" id="UP000501063">
    <property type="component" value="Chromosome"/>
</dbReference>
<name>A0A6G6ISG1_PSENT</name>